<dbReference type="Gene3D" id="1.10.390.10">
    <property type="entry name" value="Neutral Protease Domain 2"/>
    <property type="match status" value="1"/>
</dbReference>
<dbReference type="EMBL" id="CP093313">
    <property type="protein sequence ID" value="UWZ84985.1"/>
    <property type="molecule type" value="Genomic_DNA"/>
</dbReference>
<dbReference type="SUPFAM" id="SSF55486">
    <property type="entry name" value="Metalloproteases ('zincins'), catalytic domain"/>
    <property type="match status" value="1"/>
</dbReference>
<dbReference type="InterPro" id="IPR027268">
    <property type="entry name" value="Peptidase_M4/M1_CTD_sf"/>
</dbReference>
<feature type="chain" id="PRO_5039929538" description="Peptidase M1 membrane alanine aminopeptidase domain-containing protein" evidence="2">
    <location>
        <begin position="26"/>
        <end position="638"/>
    </location>
</feature>
<evidence type="ECO:0000256" key="1">
    <source>
        <dbReference type="SAM" id="MobiDB-lite"/>
    </source>
</evidence>
<dbReference type="Proteomes" id="UP001059380">
    <property type="component" value="Chromosome"/>
</dbReference>
<dbReference type="KEGG" id="orp:MOP44_03355"/>
<dbReference type="AlphaFoldDB" id="A0A9J7BQY6"/>
<keyword evidence="4" id="KW-1185">Reference proteome</keyword>
<feature type="region of interest" description="Disordered" evidence="1">
    <location>
        <begin position="22"/>
        <end position="69"/>
    </location>
</feature>
<organism evidence="3 4">
    <name type="scientific">Occallatibacter riparius</name>
    <dbReference type="NCBI Taxonomy" id="1002689"/>
    <lineage>
        <taxon>Bacteria</taxon>
        <taxon>Pseudomonadati</taxon>
        <taxon>Acidobacteriota</taxon>
        <taxon>Terriglobia</taxon>
        <taxon>Terriglobales</taxon>
        <taxon>Acidobacteriaceae</taxon>
        <taxon>Occallatibacter</taxon>
    </lineage>
</organism>
<protein>
    <recommendedName>
        <fullName evidence="5">Peptidase M1 membrane alanine aminopeptidase domain-containing protein</fullName>
    </recommendedName>
</protein>
<feature type="compositionally biased region" description="Polar residues" evidence="1">
    <location>
        <begin position="54"/>
        <end position="64"/>
    </location>
</feature>
<evidence type="ECO:0000313" key="3">
    <source>
        <dbReference type="EMBL" id="UWZ84985.1"/>
    </source>
</evidence>
<dbReference type="RefSeq" id="WP_260794491.1">
    <property type="nucleotide sequence ID" value="NZ_CP093313.1"/>
</dbReference>
<keyword evidence="2" id="KW-0732">Signal</keyword>
<evidence type="ECO:0000313" key="4">
    <source>
        <dbReference type="Proteomes" id="UP001059380"/>
    </source>
</evidence>
<proteinExistence type="predicted"/>
<feature type="signal peptide" evidence="2">
    <location>
        <begin position="1"/>
        <end position="25"/>
    </location>
</feature>
<evidence type="ECO:0000256" key="2">
    <source>
        <dbReference type="SAM" id="SignalP"/>
    </source>
</evidence>
<evidence type="ECO:0008006" key="5">
    <source>
        <dbReference type="Google" id="ProtNLM"/>
    </source>
</evidence>
<sequence length="638" mass="68290">MKFVLSRGVCAALFSLFAVSTHGSAQTTTPPAPSSTQSPAHPRGKVVFSRSTDENGNTTTTASPETHPKAQAAGAVSAQDADRQAVTFTALDMDVHLRPVEHRMAARVLMTIRNDGKGALSHVPLQISSSLNWERILANGKDALFQVAVVNSDADHTGRLREATISLAAPLAPGATLSIDATYSGAIEKSAQRLLAIGTPDDVALHSDWDEIGSGFTGIRGFGNVVWYPVASVPVMLGDGAKLFDEMGEHKLREAGAQFRMHLAVEFPHGQAPNVAIINGHPVALTVMDQGSEEVAGVAVAQTEATTLGFEAPSLFVAERNSHSGQNLTEWVTSDNAVNAQLWSEAADRVTPFLQGWLGQRPRAQLTLLDLPDRADAPFETGALLATNLRDAPPDQIDGIMAHALTHAWMQSPRAWLGEGVAHFMGTLWIEKQQGRDKALTALAAGRDALTIAEPPSPAAGPGQPLAQSISPVYYRTKAAYVFWMLRDLVGDAALSAALRAYDPAKELADDHHFENLVEQAGTRHDLRWFFADWVDADKGLPDLTVDSVFPTSQGPNTLVAVSISNSGYASAEVPITLRTSDNSVTRRVRVQARQKATERLVIPGRPMEVRVNDGTVPETEASEHVTNIDLTVGGSRP</sequence>
<reference evidence="3" key="1">
    <citation type="submission" date="2021-04" db="EMBL/GenBank/DDBJ databases">
        <title>Phylogenetic analysis of Acidobacteriaceae.</title>
        <authorList>
            <person name="Qiu L."/>
            <person name="Zhang Q."/>
        </authorList>
    </citation>
    <scope>NUCLEOTIDE SEQUENCE</scope>
    <source>
        <strain evidence="3">DSM 25168</strain>
    </source>
</reference>
<accession>A0A9J7BQY6</accession>
<feature type="compositionally biased region" description="Low complexity" evidence="1">
    <location>
        <begin position="24"/>
        <end position="40"/>
    </location>
</feature>
<name>A0A9J7BQY6_9BACT</name>
<gene>
    <name evidence="3" type="ORF">MOP44_03355</name>
</gene>